<organism evidence="2 3">
    <name type="scientific">Actinokineospora alba</name>
    <dbReference type="NCBI Taxonomy" id="504798"/>
    <lineage>
        <taxon>Bacteria</taxon>
        <taxon>Bacillati</taxon>
        <taxon>Actinomycetota</taxon>
        <taxon>Actinomycetes</taxon>
        <taxon>Pseudonocardiales</taxon>
        <taxon>Pseudonocardiaceae</taxon>
        <taxon>Actinokineospora</taxon>
    </lineage>
</organism>
<dbReference type="InterPro" id="IPR006015">
    <property type="entry name" value="Universal_stress_UspA"/>
</dbReference>
<accession>A0A1H0TR34</accession>
<evidence type="ECO:0000256" key="1">
    <source>
        <dbReference type="SAM" id="MobiDB-lite"/>
    </source>
</evidence>
<dbReference type="SUPFAM" id="SSF52402">
    <property type="entry name" value="Adenine nucleotide alpha hydrolases-like"/>
    <property type="match status" value="2"/>
</dbReference>
<evidence type="ECO:0000313" key="3">
    <source>
        <dbReference type="Proteomes" id="UP000199651"/>
    </source>
</evidence>
<gene>
    <name evidence="2" type="ORF">SAMN05192558_110149</name>
</gene>
<name>A0A1H0TR34_9PSEU</name>
<dbReference type="Proteomes" id="UP000199651">
    <property type="component" value="Unassembled WGS sequence"/>
</dbReference>
<keyword evidence="3" id="KW-1185">Reference proteome</keyword>
<dbReference type="EMBL" id="FNJB01000010">
    <property type="protein sequence ID" value="SDP56542.1"/>
    <property type="molecule type" value="Genomic_DNA"/>
</dbReference>
<proteinExistence type="predicted"/>
<reference evidence="3" key="1">
    <citation type="submission" date="2016-10" db="EMBL/GenBank/DDBJ databases">
        <authorList>
            <person name="Varghese N."/>
            <person name="Submissions S."/>
        </authorList>
    </citation>
    <scope>NUCLEOTIDE SEQUENCE [LARGE SCALE GENOMIC DNA]</scope>
    <source>
        <strain evidence="3">IBRC-M 10655</strain>
    </source>
</reference>
<protein>
    <submittedName>
        <fullName evidence="2">Universal stress protein family protein</fullName>
    </submittedName>
</protein>
<evidence type="ECO:0000313" key="2">
    <source>
        <dbReference type="EMBL" id="SDP56542.1"/>
    </source>
</evidence>
<dbReference type="Gene3D" id="3.40.50.620">
    <property type="entry name" value="HUPs"/>
    <property type="match status" value="2"/>
</dbReference>
<dbReference type="InterPro" id="IPR014729">
    <property type="entry name" value="Rossmann-like_a/b/a_fold"/>
</dbReference>
<sequence>MPDTLHYARPSVLLPEQSRPRPAAGEAMPGSGVVVGTDGSYLGDRAVAWAARHACLLGDVLHVYQSTGARAGAVAHGVNQVVHEYPALPVERHFIDAADPLEALVEAGAAARLVVVGARGRNHPGLGLGHLVRPLAARAQCPVAVVKGHPDAIRGRHATVSVAIGRVTDEAPLALAVEMAAREDATLRVVHAATALGDDIVAWALARAASLHPDLRVDVDARRCLPHEFVAGIHDTDLLVVGRGGTRGQGGTGRVTNEALFHAPCPVVVAPV</sequence>
<dbReference type="RefSeq" id="WP_166658181.1">
    <property type="nucleotide sequence ID" value="NZ_FNDV01000010.1"/>
</dbReference>
<dbReference type="STRING" id="504798.SAMN05421871_110149"/>
<dbReference type="PRINTS" id="PR01438">
    <property type="entry name" value="UNVRSLSTRESS"/>
</dbReference>
<feature type="region of interest" description="Disordered" evidence="1">
    <location>
        <begin position="1"/>
        <end position="30"/>
    </location>
</feature>
<dbReference type="AlphaFoldDB" id="A0A1H0TR34"/>